<dbReference type="InterPro" id="IPR002480">
    <property type="entry name" value="DAHP_synth_2"/>
</dbReference>
<evidence type="ECO:0000256" key="4">
    <source>
        <dbReference type="SAM" id="MobiDB-lite"/>
    </source>
</evidence>
<feature type="compositionally biased region" description="Basic and acidic residues" evidence="4">
    <location>
        <begin position="1"/>
        <end position="10"/>
    </location>
</feature>
<gene>
    <name evidence="5" type="ORF">R2D22_09370</name>
</gene>
<dbReference type="RefSeq" id="WP_318102619.1">
    <property type="nucleotide sequence ID" value="NZ_CP137573.1"/>
</dbReference>
<keyword evidence="3" id="KW-0057">Aromatic amino acid biosynthesis</keyword>
<evidence type="ECO:0000256" key="3">
    <source>
        <dbReference type="RuleBase" id="RU363071"/>
    </source>
</evidence>
<feature type="region of interest" description="Disordered" evidence="4">
    <location>
        <begin position="1"/>
        <end position="31"/>
    </location>
</feature>
<evidence type="ECO:0000313" key="5">
    <source>
        <dbReference type="EMBL" id="WOX21594.1"/>
    </source>
</evidence>
<dbReference type="NCBIfam" id="TIGR01358">
    <property type="entry name" value="DAHP_synth_II"/>
    <property type="match status" value="1"/>
</dbReference>
<evidence type="ECO:0000313" key="6">
    <source>
        <dbReference type="Proteomes" id="UP001301731"/>
    </source>
</evidence>
<comment type="catalytic activity">
    <reaction evidence="3">
        <text>D-erythrose 4-phosphate + phosphoenolpyruvate + H2O = 7-phospho-2-dehydro-3-deoxy-D-arabino-heptonate + phosphate</text>
        <dbReference type="Rhea" id="RHEA:14717"/>
        <dbReference type="ChEBI" id="CHEBI:15377"/>
        <dbReference type="ChEBI" id="CHEBI:16897"/>
        <dbReference type="ChEBI" id="CHEBI:43474"/>
        <dbReference type="ChEBI" id="CHEBI:58394"/>
        <dbReference type="ChEBI" id="CHEBI:58702"/>
        <dbReference type="EC" id="2.5.1.54"/>
    </reaction>
</comment>
<dbReference type="InterPro" id="IPR013785">
    <property type="entry name" value="Aldolase_TIM"/>
</dbReference>
<accession>A0ABZ0LQ20</accession>
<keyword evidence="3" id="KW-0028">Amino-acid biosynthesis</keyword>
<reference evidence="5 6" key="1">
    <citation type="submission" date="2023-10" db="EMBL/GenBank/DDBJ databases">
        <title>The genome sequence of Streptomyces sp. HUAS YS2.</title>
        <authorList>
            <person name="Mo P."/>
        </authorList>
    </citation>
    <scope>NUCLEOTIDE SEQUENCE [LARGE SCALE GENOMIC DNA]</scope>
    <source>
        <strain evidence="5 6">HUAS YS2</strain>
    </source>
</reference>
<dbReference type="GO" id="GO:0003849">
    <property type="term" value="F:3-deoxy-7-phosphoheptulonate synthase activity"/>
    <property type="evidence" value="ECO:0007669"/>
    <property type="project" value="UniProtKB-EC"/>
</dbReference>
<dbReference type="Proteomes" id="UP001301731">
    <property type="component" value="Chromosome"/>
</dbReference>
<dbReference type="SUPFAM" id="SSF51569">
    <property type="entry name" value="Aldolase"/>
    <property type="match status" value="1"/>
</dbReference>
<proteinExistence type="inferred from homology"/>
<sequence>MDSTERHAAGTEHPTGSAGAGAADQQPDWPDPARLREVTERLAGAPPLVFPAECDRLRERLGAVARGEALLLQGGDCAETFAGATQESVEGKLRTLLQMAVVLSHGAALPVVKVGRMAGQFAKPRSRPVERQGSVELPVYRGDAVNGPGFTARDRTPAPERLGRMYEASATTLNLVRALTTGGFADLAQVHAWNRAFVAATPGSRRYERVADEITRALAFLRACGGDTRALATADFHVSHEGLLLDYERALTRTDPESGRTYATSGHLLWIGERTRRLDGPHVAFFSRIANPIAVKLGPSTTPDEVLRYVDLLDPDRQPGRLTFVVRMGAERIRDALPLLVEKAASEGAPVCWVSDPMHGNTFTGDDGRKTRRLDAVADELKGFVEVHRTLGTHAGGVHLELTGEDVTECLGGSHTIAPEMLSHRYESACDPRLNPAQALDLAFLLAEWYRDGTAALS</sequence>
<dbReference type="Gene3D" id="3.20.20.70">
    <property type="entry name" value="Aldolase class I"/>
    <property type="match status" value="1"/>
</dbReference>
<keyword evidence="6" id="KW-1185">Reference proteome</keyword>
<name>A0ABZ0LQ20_9ACTN</name>
<dbReference type="PANTHER" id="PTHR21337:SF0">
    <property type="entry name" value="PHOSPHO-2-DEHYDRO-3-DEOXYHEPTONATE ALDOLASE"/>
    <property type="match status" value="1"/>
</dbReference>
<evidence type="ECO:0000256" key="2">
    <source>
        <dbReference type="ARBA" id="ARBA00022679"/>
    </source>
</evidence>
<dbReference type="Pfam" id="PF01474">
    <property type="entry name" value="DAHP_synth_2"/>
    <property type="match status" value="1"/>
</dbReference>
<organism evidence="5 6">
    <name type="scientific">Streptomyces solicathayae</name>
    <dbReference type="NCBI Taxonomy" id="3081768"/>
    <lineage>
        <taxon>Bacteria</taxon>
        <taxon>Bacillati</taxon>
        <taxon>Actinomycetota</taxon>
        <taxon>Actinomycetes</taxon>
        <taxon>Kitasatosporales</taxon>
        <taxon>Streptomycetaceae</taxon>
        <taxon>Streptomyces</taxon>
    </lineage>
</organism>
<evidence type="ECO:0000256" key="1">
    <source>
        <dbReference type="ARBA" id="ARBA00008911"/>
    </source>
</evidence>
<keyword evidence="2 3" id="KW-0808">Transferase</keyword>
<dbReference type="EMBL" id="CP137573">
    <property type="protein sequence ID" value="WOX21594.1"/>
    <property type="molecule type" value="Genomic_DNA"/>
</dbReference>
<dbReference type="EC" id="2.5.1.54" evidence="3"/>
<comment type="pathway">
    <text evidence="3">Metabolic intermediate biosynthesis; chorismate biosynthesis; chorismate from D-erythrose 4-phosphate and phosphoenolpyruvate: step 1/7.</text>
</comment>
<comment type="similarity">
    <text evidence="1 3">Belongs to the class-II DAHP synthase family.</text>
</comment>
<dbReference type="PANTHER" id="PTHR21337">
    <property type="entry name" value="PHOSPHO-2-DEHYDRO-3-DEOXYHEPTONATE ALDOLASE 1, 2"/>
    <property type="match status" value="1"/>
</dbReference>
<protein>
    <recommendedName>
        <fullName evidence="3">Phospho-2-dehydro-3-deoxyheptonate aldolase</fullName>
        <ecNumber evidence="3">2.5.1.54</ecNumber>
    </recommendedName>
</protein>